<evidence type="ECO:0000256" key="2">
    <source>
        <dbReference type="ARBA" id="ARBA00022741"/>
    </source>
</evidence>
<evidence type="ECO:0000313" key="7">
    <source>
        <dbReference type="WBParaSite" id="EVEC_0000909501-mRNA-1"/>
    </source>
</evidence>
<dbReference type="GO" id="GO:0046872">
    <property type="term" value="F:metal ion binding"/>
    <property type="evidence" value="ECO:0007669"/>
    <property type="project" value="UniProtKB-KW"/>
</dbReference>
<dbReference type="SUPFAM" id="SSF47895">
    <property type="entry name" value="Transducin (alpha subunit), insertion domain"/>
    <property type="match status" value="1"/>
</dbReference>
<reference evidence="7" key="1">
    <citation type="submission" date="2017-02" db="UniProtKB">
        <authorList>
            <consortium name="WormBaseParasite"/>
        </authorList>
    </citation>
    <scope>IDENTIFICATION</scope>
</reference>
<dbReference type="InterPro" id="IPR027417">
    <property type="entry name" value="P-loop_NTPase"/>
</dbReference>
<dbReference type="GO" id="GO:0005834">
    <property type="term" value="C:heterotrimeric G-protein complex"/>
    <property type="evidence" value="ECO:0007669"/>
    <property type="project" value="TreeGrafter"/>
</dbReference>
<keyword evidence="2" id="KW-0547">Nucleotide-binding</keyword>
<gene>
    <name evidence="5" type="ORF">EVEC_LOCUS8536</name>
</gene>
<dbReference type="Gene3D" id="3.40.50.300">
    <property type="entry name" value="P-loop containing nucleotide triphosphate hydrolases"/>
    <property type="match status" value="1"/>
</dbReference>
<reference evidence="5 6" key="2">
    <citation type="submission" date="2018-10" db="EMBL/GenBank/DDBJ databases">
        <authorList>
            <consortium name="Pathogen Informatics"/>
        </authorList>
    </citation>
    <scope>NUCLEOTIDE SEQUENCE [LARGE SCALE GENOMIC DNA]</scope>
</reference>
<dbReference type="GO" id="GO:0005737">
    <property type="term" value="C:cytoplasm"/>
    <property type="evidence" value="ECO:0007669"/>
    <property type="project" value="TreeGrafter"/>
</dbReference>
<sequence>MKQRLCRSVIPPSSQGLSAALRSLLQPLIDVERIKHLPSPAKKGTELQFIATSAEIVGNVGIKNNVQYDDKLFEKLQIIQEDRKFRAFLTYNNTQLHQELGSYFIDSVDRIFGENYVPTLEDVLNTHSAASDCTISFDHLGCQFQFVAIEYDDSLTKTQIEQHGDFRAVLICVSLMDFKDGEGKGPTFKNRQFQRSFELIGKTLNSWFKRKKVIILLTKNDIFNRMTRSYLYVTDEEFQEPEAKVREAITKADKKWPTNIRTSIFAVNLIDTGKIRVTADNIFAYLLADNSKRRPSFAYENYQKSSNT</sequence>
<accession>A0A0N4VEI4</accession>
<dbReference type="GO" id="GO:0005525">
    <property type="term" value="F:GTP binding"/>
    <property type="evidence" value="ECO:0007669"/>
    <property type="project" value="UniProtKB-KW"/>
</dbReference>
<dbReference type="InterPro" id="IPR001019">
    <property type="entry name" value="Gprotein_alpha_su"/>
</dbReference>
<dbReference type="InterPro" id="IPR011025">
    <property type="entry name" value="GproteinA_insert"/>
</dbReference>
<dbReference type="EMBL" id="UXUI01009471">
    <property type="protein sequence ID" value="VDD93785.1"/>
    <property type="molecule type" value="Genomic_DNA"/>
</dbReference>
<dbReference type="AlphaFoldDB" id="A0A0N4VEI4"/>
<dbReference type="GO" id="GO:0001664">
    <property type="term" value="F:G protein-coupled receptor binding"/>
    <property type="evidence" value="ECO:0007669"/>
    <property type="project" value="TreeGrafter"/>
</dbReference>
<evidence type="ECO:0000256" key="1">
    <source>
        <dbReference type="ARBA" id="ARBA00022723"/>
    </source>
</evidence>
<dbReference type="GO" id="GO:0031683">
    <property type="term" value="F:G-protein beta/gamma-subunit complex binding"/>
    <property type="evidence" value="ECO:0007669"/>
    <property type="project" value="InterPro"/>
</dbReference>
<proteinExistence type="predicted"/>
<protein>
    <submittedName>
        <fullName evidence="7">AIG1-type G domain-containing protein</fullName>
    </submittedName>
</protein>
<dbReference type="WBParaSite" id="EVEC_0000909501-mRNA-1">
    <property type="protein sequence ID" value="EVEC_0000909501-mRNA-1"/>
    <property type="gene ID" value="EVEC_0000909501"/>
</dbReference>
<keyword evidence="3" id="KW-0342">GTP-binding</keyword>
<dbReference type="Pfam" id="PF00503">
    <property type="entry name" value="G-alpha"/>
    <property type="match status" value="1"/>
</dbReference>
<dbReference type="PANTHER" id="PTHR10218:SF302">
    <property type="entry name" value="GUANINE NUCLEOTIDE-BINDING PROTEIN ALPHA-5 SUBUNIT"/>
    <property type="match status" value="1"/>
</dbReference>
<dbReference type="GO" id="GO:0007188">
    <property type="term" value="P:adenylate cyclase-modulating G protein-coupled receptor signaling pathway"/>
    <property type="evidence" value="ECO:0007669"/>
    <property type="project" value="TreeGrafter"/>
</dbReference>
<name>A0A0N4VEI4_ENTVE</name>
<dbReference type="STRING" id="51028.A0A0N4VEI4"/>
<dbReference type="Proteomes" id="UP000274131">
    <property type="component" value="Unassembled WGS sequence"/>
</dbReference>
<dbReference type="PANTHER" id="PTHR10218">
    <property type="entry name" value="GTP-BINDING PROTEIN ALPHA SUBUNIT"/>
    <property type="match status" value="1"/>
</dbReference>
<evidence type="ECO:0000256" key="3">
    <source>
        <dbReference type="ARBA" id="ARBA00023134"/>
    </source>
</evidence>
<evidence type="ECO:0000256" key="4">
    <source>
        <dbReference type="ARBA" id="ARBA00023224"/>
    </source>
</evidence>
<evidence type="ECO:0000313" key="6">
    <source>
        <dbReference type="Proteomes" id="UP000274131"/>
    </source>
</evidence>
<dbReference type="GO" id="GO:0003924">
    <property type="term" value="F:GTPase activity"/>
    <property type="evidence" value="ECO:0007669"/>
    <property type="project" value="InterPro"/>
</dbReference>
<organism evidence="7">
    <name type="scientific">Enterobius vermicularis</name>
    <name type="common">Human pinworm</name>
    <dbReference type="NCBI Taxonomy" id="51028"/>
    <lineage>
        <taxon>Eukaryota</taxon>
        <taxon>Metazoa</taxon>
        <taxon>Ecdysozoa</taxon>
        <taxon>Nematoda</taxon>
        <taxon>Chromadorea</taxon>
        <taxon>Rhabditida</taxon>
        <taxon>Spirurina</taxon>
        <taxon>Oxyuridomorpha</taxon>
        <taxon>Oxyuroidea</taxon>
        <taxon>Oxyuridae</taxon>
        <taxon>Enterobius</taxon>
    </lineage>
</organism>
<keyword evidence="1" id="KW-0479">Metal-binding</keyword>
<dbReference type="Gene3D" id="1.10.400.10">
    <property type="entry name" value="GI Alpha 1, domain 2-like"/>
    <property type="match status" value="1"/>
</dbReference>
<keyword evidence="6" id="KW-1185">Reference proteome</keyword>
<evidence type="ECO:0000313" key="5">
    <source>
        <dbReference type="EMBL" id="VDD93785.1"/>
    </source>
</evidence>
<keyword evidence="4" id="KW-0807">Transducer</keyword>